<sequence length="158" mass="17895">MGIRKVISSTEDAAHAPYNSITLSKTFQLDSFNIEDDLDNLNSDNDPQLADTSTFKRLRKNVFLSFLMNISKLNKKRIKDRMSFEPLLTGLCDDIRNICKEDIVSTELKMSSSQDDEEEPTDNDPPSRQLISTPPMSRDDFTTSTCYREGLGVEDTDS</sequence>
<evidence type="ECO:0000313" key="2">
    <source>
        <dbReference type="EnsemblPlants" id="Solyc01g058700.1.1"/>
    </source>
</evidence>
<dbReference type="EnsemblPlants" id="Solyc01g058700.1.1">
    <property type="protein sequence ID" value="Solyc01g058700.1.1"/>
    <property type="gene ID" value="Solyc01g058700.1"/>
</dbReference>
<dbReference type="Proteomes" id="UP000004994">
    <property type="component" value="Chromosome 1"/>
</dbReference>
<dbReference type="InParanoid" id="K4AW78"/>
<dbReference type="AlphaFoldDB" id="K4AW78"/>
<name>K4AW78_SOLLC</name>
<accession>K4AW78</accession>
<proteinExistence type="predicted"/>
<keyword evidence="3" id="KW-1185">Reference proteome</keyword>
<evidence type="ECO:0000313" key="3">
    <source>
        <dbReference type="Proteomes" id="UP000004994"/>
    </source>
</evidence>
<dbReference type="Gramene" id="Solyc01g058700.1.1">
    <property type="protein sequence ID" value="Solyc01g058700.1.1"/>
    <property type="gene ID" value="Solyc01g058700.1"/>
</dbReference>
<reference evidence="2" key="1">
    <citation type="journal article" date="2012" name="Nature">
        <title>The tomato genome sequence provides insights into fleshy fruit evolution.</title>
        <authorList>
            <consortium name="Tomato Genome Consortium"/>
        </authorList>
    </citation>
    <scope>NUCLEOTIDE SEQUENCE [LARGE SCALE GENOMIC DNA]</scope>
    <source>
        <strain evidence="2">cv. Heinz 1706</strain>
    </source>
</reference>
<reference evidence="2" key="2">
    <citation type="submission" date="2015-06" db="UniProtKB">
        <authorList>
            <consortium name="EnsemblPlants"/>
        </authorList>
    </citation>
    <scope>IDENTIFICATION</scope>
    <source>
        <strain evidence="2">cv. Heinz 1706</strain>
    </source>
</reference>
<organism evidence="2">
    <name type="scientific">Solanum lycopersicum</name>
    <name type="common">Tomato</name>
    <name type="synonym">Lycopersicon esculentum</name>
    <dbReference type="NCBI Taxonomy" id="4081"/>
    <lineage>
        <taxon>Eukaryota</taxon>
        <taxon>Viridiplantae</taxon>
        <taxon>Streptophyta</taxon>
        <taxon>Embryophyta</taxon>
        <taxon>Tracheophyta</taxon>
        <taxon>Spermatophyta</taxon>
        <taxon>Magnoliopsida</taxon>
        <taxon>eudicotyledons</taxon>
        <taxon>Gunneridae</taxon>
        <taxon>Pentapetalae</taxon>
        <taxon>asterids</taxon>
        <taxon>lamiids</taxon>
        <taxon>Solanales</taxon>
        <taxon>Solanaceae</taxon>
        <taxon>Solanoideae</taxon>
        <taxon>Solaneae</taxon>
        <taxon>Solanum</taxon>
        <taxon>Solanum subgen. Lycopersicon</taxon>
    </lineage>
</organism>
<dbReference type="PaxDb" id="4081-Solyc01g058700.1.1"/>
<evidence type="ECO:0000256" key="1">
    <source>
        <dbReference type="SAM" id="MobiDB-lite"/>
    </source>
</evidence>
<dbReference type="HOGENOM" id="CLU_1672298_0_0_1"/>
<feature type="region of interest" description="Disordered" evidence="1">
    <location>
        <begin position="107"/>
        <end position="158"/>
    </location>
</feature>
<protein>
    <submittedName>
        <fullName evidence="2">Uncharacterized protein</fullName>
    </submittedName>
</protein>